<dbReference type="AlphaFoldDB" id="A0A8H8RG98"/>
<dbReference type="EMBL" id="QGMJ01000715">
    <property type="protein sequence ID" value="TVY33954.1"/>
    <property type="molecule type" value="Genomic_DNA"/>
</dbReference>
<dbReference type="OrthoDB" id="189997at2759"/>
<dbReference type="InterPro" id="IPR047794">
    <property type="entry name" value="C45_proenzyme-like"/>
</dbReference>
<evidence type="ECO:0000259" key="1">
    <source>
        <dbReference type="Pfam" id="PF03417"/>
    </source>
</evidence>
<keyword evidence="3" id="KW-1185">Reference proteome</keyword>
<dbReference type="PANTHER" id="PTHR34180">
    <property type="entry name" value="PEPTIDASE C45"/>
    <property type="match status" value="1"/>
</dbReference>
<organism evidence="2 3">
    <name type="scientific">Lachnellula subtilissima</name>
    <dbReference type="NCBI Taxonomy" id="602034"/>
    <lineage>
        <taxon>Eukaryota</taxon>
        <taxon>Fungi</taxon>
        <taxon>Dikarya</taxon>
        <taxon>Ascomycota</taxon>
        <taxon>Pezizomycotina</taxon>
        <taxon>Leotiomycetes</taxon>
        <taxon>Helotiales</taxon>
        <taxon>Lachnaceae</taxon>
        <taxon>Lachnellula</taxon>
    </lineage>
</organism>
<keyword evidence="2" id="KW-0012">Acyltransferase</keyword>
<evidence type="ECO:0000313" key="2">
    <source>
        <dbReference type="EMBL" id="TVY33954.1"/>
    </source>
</evidence>
<dbReference type="NCBIfam" id="NF040521">
    <property type="entry name" value="C45_proenzyme"/>
    <property type="match status" value="1"/>
</dbReference>
<dbReference type="Proteomes" id="UP000462212">
    <property type="component" value="Unassembled WGS sequence"/>
</dbReference>
<gene>
    <name evidence="2" type="primary">penDE_1</name>
    <name evidence="2" type="ORF">LSUB1_G007339</name>
</gene>
<dbReference type="Gene3D" id="1.10.10.2120">
    <property type="match status" value="1"/>
</dbReference>
<protein>
    <submittedName>
        <fullName evidence="2">Acyl-coenzyme A:6-aminopenicillanic-acid-acyltransferase 40 kDa form</fullName>
    </submittedName>
</protein>
<reference evidence="2 3" key="1">
    <citation type="submission" date="2018-05" db="EMBL/GenBank/DDBJ databases">
        <title>Genome sequencing and assembly of the regulated plant pathogen Lachnellula willkommii and related sister species for the development of diagnostic species identification markers.</title>
        <authorList>
            <person name="Giroux E."/>
            <person name="Bilodeau G."/>
        </authorList>
    </citation>
    <scope>NUCLEOTIDE SEQUENCE [LARGE SCALE GENOMIC DNA]</scope>
    <source>
        <strain evidence="2 3">CBS 197.66</strain>
    </source>
</reference>
<dbReference type="InterPro" id="IPR047801">
    <property type="entry name" value="Peptidase_C45"/>
</dbReference>
<accession>A0A8H8RG98</accession>
<name>A0A8H8RG98_9HELO</name>
<proteinExistence type="predicted"/>
<dbReference type="Pfam" id="PF03417">
    <property type="entry name" value="AAT"/>
    <property type="match status" value="1"/>
</dbReference>
<sequence length="354" mass="38653">MGSLTPSPSKMLQISASGTPSQIGFSHGTLASTHIARSLTFYTALFLKKCTMDWPAVKGFAMQYHPFLSANFPQYVEEMEGVARGAGKEYADILALNVRTEIAFGAYTDGCTAISWKTTEKSYLGQNWDWDTVQSENLICLKIVKGDGLKMQMITEAGIIGKIGMNNHGVGCTLNAVTAKGVSFSKLPCHLALRSVLDSSSRAEAIATIEKWGVASSCHILVADTTGGTGLECSSEDIVRLEMDEVGVVAHTNHYVLPHKKGVVEKVWLPDTKFRLRKAGESLKGKQPSDDVLWEIFRDEVEEDGASICRKQTEVVGPNALATLFGIVMDLGRKRQKCWWGGQLNLLKKLAFSL</sequence>
<feature type="domain" description="Peptidase C45 hydrolase" evidence="1">
    <location>
        <begin position="116"/>
        <end position="311"/>
    </location>
</feature>
<comment type="caution">
    <text evidence="2">The sequence shown here is derived from an EMBL/GenBank/DDBJ whole genome shotgun (WGS) entry which is preliminary data.</text>
</comment>
<dbReference type="InterPro" id="IPR005079">
    <property type="entry name" value="Peptidase_C45_hydrolase"/>
</dbReference>
<dbReference type="PANTHER" id="PTHR34180:SF1">
    <property type="entry name" value="BETA-ALANYL-DOPAMINE_CARCININE HYDROLASE"/>
    <property type="match status" value="1"/>
</dbReference>
<evidence type="ECO:0000313" key="3">
    <source>
        <dbReference type="Proteomes" id="UP000462212"/>
    </source>
</evidence>
<keyword evidence="2" id="KW-0808">Transferase</keyword>
<dbReference type="Gene3D" id="3.60.60.10">
    <property type="entry name" value="Penicillin V Acylase, Chain A"/>
    <property type="match status" value="1"/>
</dbReference>
<dbReference type="GO" id="GO:0016746">
    <property type="term" value="F:acyltransferase activity"/>
    <property type="evidence" value="ECO:0007669"/>
    <property type="project" value="UniProtKB-KW"/>
</dbReference>